<feature type="transmembrane region" description="Helical" evidence="1">
    <location>
        <begin position="245"/>
        <end position="263"/>
    </location>
</feature>
<reference evidence="3" key="1">
    <citation type="submission" date="2017-04" db="EMBL/GenBank/DDBJ databases">
        <title>Plasmodium gonderi genome.</title>
        <authorList>
            <person name="Arisue N."/>
            <person name="Honma H."/>
            <person name="Kawai S."/>
            <person name="Tougan T."/>
            <person name="Tanabe K."/>
            <person name="Horii T."/>
        </authorList>
    </citation>
    <scope>NUCLEOTIDE SEQUENCE [LARGE SCALE GENOMIC DNA]</scope>
    <source>
        <strain evidence="3">ATCC 30045</strain>
    </source>
</reference>
<keyword evidence="1" id="KW-0472">Membrane</keyword>
<evidence type="ECO:0000313" key="3">
    <source>
        <dbReference type="Proteomes" id="UP000195521"/>
    </source>
</evidence>
<evidence type="ECO:0000256" key="1">
    <source>
        <dbReference type="SAM" id="Phobius"/>
    </source>
</evidence>
<evidence type="ECO:0000313" key="2">
    <source>
        <dbReference type="EMBL" id="GAW84344.1"/>
    </source>
</evidence>
<dbReference type="OrthoDB" id="381216at2759"/>
<gene>
    <name evidence="2" type="ORF">PGO_002465</name>
</gene>
<accession>A0A1Y1JX02</accession>
<proteinExistence type="predicted"/>
<dbReference type="GeneID" id="39745152"/>
<name>A0A1Y1JX02_PLAGO</name>
<organism evidence="2 3">
    <name type="scientific">Plasmodium gonderi</name>
    <dbReference type="NCBI Taxonomy" id="77519"/>
    <lineage>
        <taxon>Eukaryota</taxon>
        <taxon>Sar</taxon>
        <taxon>Alveolata</taxon>
        <taxon>Apicomplexa</taxon>
        <taxon>Aconoidasida</taxon>
        <taxon>Haemosporida</taxon>
        <taxon>Plasmodiidae</taxon>
        <taxon>Plasmodium</taxon>
        <taxon>Plasmodium (Plasmodium)</taxon>
    </lineage>
</organism>
<keyword evidence="1" id="KW-1133">Transmembrane helix</keyword>
<keyword evidence="1" id="KW-0812">Transmembrane</keyword>
<keyword evidence="3" id="KW-1185">Reference proteome</keyword>
<dbReference type="AlphaFoldDB" id="A0A1Y1JX02"/>
<sequence>MSDAEVVKVEISFKDIFPTCQDNYNNYFFEREFHRSAVYSKISKACNDISVKFTPGARWNNTFYTSCDKLGYYLYKIKDKSDKDRMNYCKFFIYELKREANNKVRNIKTFDDVHNELIKAYRSEGLHGLGVCKEYISLMYDPLLLEIFKKFDELYKNFKYLKINNNKNTYAEKCVYKYDEISRTKKNVHENFVQKELDIFKREFHKYKQRNPYECDDNLLSRSLMIPPKSMINANALLRDIDSPVTWTSAGVLFFYTAYGSYLRPRRRMLKDMQYRKAKKHYELMNSFEQSQKNIIKNKHDILYNTAE</sequence>
<dbReference type="EMBL" id="BDQF01000245">
    <property type="protein sequence ID" value="GAW84344.1"/>
    <property type="molecule type" value="Genomic_DNA"/>
</dbReference>
<dbReference type="RefSeq" id="XP_028546933.1">
    <property type="nucleotide sequence ID" value="XM_028691132.1"/>
</dbReference>
<protein>
    <submittedName>
        <fullName evidence="2">Variable surface protein</fullName>
    </submittedName>
</protein>
<comment type="caution">
    <text evidence="2">The sequence shown here is derived from an EMBL/GenBank/DDBJ whole genome shotgun (WGS) entry which is preliminary data.</text>
</comment>
<dbReference type="Proteomes" id="UP000195521">
    <property type="component" value="Unassembled WGS sequence"/>
</dbReference>